<evidence type="ECO:0000256" key="1">
    <source>
        <dbReference type="SAM" id="MobiDB-lite"/>
    </source>
</evidence>
<name>A0A0A2J218_PENEN</name>
<keyword evidence="2" id="KW-1133">Transmembrane helix</keyword>
<dbReference type="Proteomes" id="UP000030143">
    <property type="component" value="Unassembled WGS sequence"/>
</dbReference>
<dbReference type="STRING" id="27334.A0A0A2J218"/>
<dbReference type="PhylomeDB" id="A0A0A2J218"/>
<sequence length="177" mass="19103">MGWFDGKSSAVSSGGYVRRRSSPTPSSHSTHSRRSKSSKSGHSTHHTRSSPPSFFGGLGGSRTGGRSSPSVFSSFSSSSRRARPREGFVQRMIRDIKRLFRDIYRWARRNPMKVFMMVIVPLLTSGVLPKLLAMIGIRLPHAVTSALGGAAKSNSGGGGRGMSENISSLMNIAKMFA</sequence>
<keyword evidence="2" id="KW-0472">Membrane</keyword>
<keyword evidence="2" id="KW-0812">Transmembrane</keyword>
<dbReference type="OrthoDB" id="5398396at2759"/>
<dbReference type="GeneID" id="27677799"/>
<feature type="compositionally biased region" description="Basic residues" evidence="1">
    <location>
        <begin position="30"/>
        <end position="48"/>
    </location>
</feature>
<dbReference type="VEuPathDB" id="FungiDB:PEXP_045600"/>
<dbReference type="AlphaFoldDB" id="A0A0A2J218"/>
<dbReference type="HOGENOM" id="CLU_073109_2_0_1"/>
<feature type="region of interest" description="Disordered" evidence="1">
    <location>
        <begin position="1"/>
        <end position="78"/>
    </location>
</feature>
<feature type="transmembrane region" description="Helical" evidence="2">
    <location>
        <begin position="114"/>
        <end position="137"/>
    </location>
</feature>
<comment type="caution">
    <text evidence="3">The sequence shown here is derived from an EMBL/GenBank/DDBJ whole genome shotgun (WGS) entry which is preliminary data.</text>
</comment>
<gene>
    <name evidence="3" type="ORF">PEX2_051050</name>
</gene>
<evidence type="ECO:0000256" key="2">
    <source>
        <dbReference type="SAM" id="Phobius"/>
    </source>
</evidence>
<reference evidence="3 4" key="1">
    <citation type="journal article" date="2015" name="Mol. Plant Microbe Interact.">
        <title>Genome, transcriptome, and functional analyses of Penicillium expansum provide new insights into secondary metabolism and pathogenicity.</title>
        <authorList>
            <person name="Ballester A.R."/>
            <person name="Marcet-Houben M."/>
            <person name="Levin E."/>
            <person name="Sela N."/>
            <person name="Selma-Lazaro C."/>
            <person name="Carmona L."/>
            <person name="Wisniewski M."/>
            <person name="Droby S."/>
            <person name="Gonzalez-Candelas L."/>
            <person name="Gabaldon T."/>
        </authorList>
    </citation>
    <scope>NUCLEOTIDE SEQUENCE [LARGE SCALE GENOMIC DNA]</scope>
    <source>
        <strain evidence="3 4">MD-8</strain>
    </source>
</reference>
<dbReference type="EMBL" id="JQFZ01000380">
    <property type="protein sequence ID" value="KGO49407.1"/>
    <property type="molecule type" value="Genomic_DNA"/>
</dbReference>
<evidence type="ECO:0000313" key="4">
    <source>
        <dbReference type="Proteomes" id="UP000030143"/>
    </source>
</evidence>
<feature type="compositionally biased region" description="Low complexity" evidence="1">
    <location>
        <begin position="8"/>
        <end position="29"/>
    </location>
</feature>
<dbReference type="RefSeq" id="XP_016592820.1">
    <property type="nucleotide sequence ID" value="XM_016742380.1"/>
</dbReference>
<protein>
    <submittedName>
        <fullName evidence="3">Uncharacterized protein</fullName>
    </submittedName>
</protein>
<keyword evidence="4" id="KW-1185">Reference proteome</keyword>
<accession>A0A0A2J218</accession>
<feature type="compositionally biased region" description="Low complexity" evidence="1">
    <location>
        <begin position="64"/>
        <end position="78"/>
    </location>
</feature>
<proteinExistence type="predicted"/>
<organism evidence="3 4">
    <name type="scientific">Penicillium expansum</name>
    <name type="common">Blue mold rot fungus</name>
    <dbReference type="NCBI Taxonomy" id="27334"/>
    <lineage>
        <taxon>Eukaryota</taxon>
        <taxon>Fungi</taxon>
        <taxon>Dikarya</taxon>
        <taxon>Ascomycota</taxon>
        <taxon>Pezizomycotina</taxon>
        <taxon>Eurotiomycetes</taxon>
        <taxon>Eurotiomycetidae</taxon>
        <taxon>Eurotiales</taxon>
        <taxon>Aspergillaceae</taxon>
        <taxon>Penicillium</taxon>
    </lineage>
</organism>
<evidence type="ECO:0000313" key="3">
    <source>
        <dbReference type="EMBL" id="KGO49407.1"/>
    </source>
</evidence>